<dbReference type="EMBL" id="JAAGLU010000024">
    <property type="protein sequence ID" value="NEC89514.1"/>
    <property type="molecule type" value="Genomic_DNA"/>
</dbReference>
<dbReference type="GO" id="GO:0005524">
    <property type="term" value="F:ATP binding"/>
    <property type="evidence" value="ECO:0007669"/>
    <property type="project" value="UniProtKB-KW"/>
</dbReference>
<dbReference type="PANTHER" id="PTHR24220">
    <property type="entry name" value="IMPORT ATP-BINDING PROTEIN"/>
    <property type="match status" value="1"/>
</dbReference>
<dbReference type="InterPro" id="IPR003593">
    <property type="entry name" value="AAA+_ATPase"/>
</dbReference>
<dbReference type="SMART" id="SM00382">
    <property type="entry name" value="AAA"/>
    <property type="match status" value="1"/>
</dbReference>
<keyword evidence="3 5" id="KW-0067">ATP-binding</keyword>
<dbReference type="InterPro" id="IPR015854">
    <property type="entry name" value="ABC_transpr_LolD-like"/>
</dbReference>
<evidence type="ECO:0000256" key="2">
    <source>
        <dbReference type="ARBA" id="ARBA00022741"/>
    </source>
</evidence>
<keyword evidence="2" id="KW-0547">Nucleotide-binding</keyword>
<feature type="domain" description="ABC transporter" evidence="4">
    <location>
        <begin position="10"/>
        <end position="241"/>
    </location>
</feature>
<organism evidence="5">
    <name type="scientific">Streptomyces sp. SID12501</name>
    <dbReference type="NCBI Taxonomy" id="2706042"/>
    <lineage>
        <taxon>Bacteria</taxon>
        <taxon>Bacillati</taxon>
        <taxon>Actinomycetota</taxon>
        <taxon>Actinomycetes</taxon>
        <taxon>Kitasatosporales</taxon>
        <taxon>Streptomycetaceae</taxon>
        <taxon>Streptomyces</taxon>
    </lineage>
</organism>
<dbReference type="AlphaFoldDB" id="A0A6B3BZ28"/>
<dbReference type="Gene3D" id="3.40.50.300">
    <property type="entry name" value="P-loop containing nucleotide triphosphate hydrolases"/>
    <property type="match status" value="1"/>
</dbReference>
<dbReference type="CDD" id="cd03255">
    <property type="entry name" value="ABC_MJ0796_LolCDE_FtsE"/>
    <property type="match status" value="1"/>
</dbReference>
<evidence type="ECO:0000313" key="5">
    <source>
        <dbReference type="EMBL" id="NEC89514.1"/>
    </source>
</evidence>
<evidence type="ECO:0000256" key="1">
    <source>
        <dbReference type="ARBA" id="ARBA00022448"/>
    </source>
</evidence>
<protein>
    <submittedName>
        <fullName evidence="5">ABC transporter ATP-binding protein</fullName>
    </submittedName>
</protein>
<dbReference type="FunFam" id="3.40.50.300:FF:000032">
    <property type="entry name" value="Export ABC transporter ATP-binding protein"/>
    <property type="match status" value="1"/>
</dbReference>
<gene>
    <name evidence="5" type="ORF">G3I71_27700</name>
</gene>
<dbReference type="GO" id="GO:0022857">
    <property type="term" value="F:transmembrane transporter activity"/>
    <property type="evidence" value="ECO:0007669"/>
    <property type="project" value="TreeGrafter"/>
</dbReference>
<sequence>MRAREGNDVLVTRGLFKTYETGAASVRALRGVDFRVSVGDFVAIMGPSGCGKSTLLNLVAALDQPDEGAIAVAGSRVERLSAAQSARMRRRHIGMVFQFFELVPQMSALENVKLAALLSGASAADSERRAITLVDTLGLLGRAGDLPHTLSGGQRQRVAIARALANRPTLLLADEPTGALDSGGTREIIELLQRLHRDGQTIVLVTHNPEVAAAARRIVHMRDGCLEAGSGEDMADGGGPA</sequence>
<dbReference type="GO" id="GO:0016887">
    <property type="term" value="F:ATP hydrolysis activity"/>
    <property type="evidence" value="ECO:0007669"/>
    <property type="project" value="InterPro"/>
</dbReference>
<dbReference type="GO" id="GO:0098796">
    <property type="term" value="C:membrane protein complex"/>
    <property type="evidence" value="ECO:0007669"/>
    <property type="project" value="UniProtKB-ARBA"/>
</dbReference>
<evidence type="ECO:0000256" key="3">
    <source>
        <dbReference type="ARBA" id="ARBA00022840"/>
    </source>
</evidence>
<comment type="caution">
    <text evidence="5">The sequence shown here is derived from an EMBL/GenBank/DDBJ whole genome shotgun (WGS) entry which is preliminary data.</text>
</comment>
<name>A0A6B3BZ28_9ACTN</name>
<dbReference type="InterPro" id="IPR027417">
    <property type="entry name" value="P-loop_NTPase"/>
</dbReference>
<accession>A0A6B3BZ28</accession>
<dbReference type="Pfam" id="PF00005">
    <property type="entry name" value="ABC_tran"/>
    <property type="match status" value="1"/>
</dbReference>
<dbReference type="RefSeq" id="WP_164318494.1">
    <property type="nucleotide sequence ID" value="NZ_JAAGLU010000024.1"/>
</dbReference>
<dbReference type="PROSITE" id="PS50893">
    <property type="entry name" value="ABC_TRANSPORTER_2"/>
    <property type="match status" value="1"/>
</dbReference>
<dbReference type="PROSITE" id="PS00211">
    <property type="entry name" value="ABC_TRANSPORTER_1"/>
    <property type="match status" value="1"/>
</dbReference>
<reference evidence="5" key="1">
    <citation type="submission" date="2020-01" db="EMBL/GenBank/DDBJ databases">
        <title>Insect and environment-associated Actinomycetes.</title>
        <authorList>
            <person name="Currrie C."/>
            <person name="Chevrette M."/>
            <person name="Carlson C."/>
            <person name="Stubbendieck R."/>
            <person name="Wendt-Pienkowski E."/>
        </authorList>
    </citation>
    <scope>NUCLEOTIDE SEQUENCE</scope>
    <source>
        <strain evidence="5">SID12501</strain>
    </source>
</reference>
<dbReference type="SUPFAM" id="SSF52540">
    <property type="entry name" value="P-loop containing nucleoside triphosphate hydrolases"/>
    <property type="match status" value="1"/>
</dbReference>
<evidence type="ECO:0000259" key="4">
    <source>
        <dbReference type="PROSITE" id="PS50893"/>
    </source>
</evidence>
<proteinExistence type="predicted"/>
<dbReference type="InterPro" id="IPR003439">
    <property type="entry name" value="ABC_transporter-like_ATP-bd"/>
</dbReference>
<dbReference type="GO" id="GO:0005886">
    <property type="term" value="C:plasma membrane"/>
    <property type="evidence" value="ECO:0007669"/>
    <property type="project" value="TreeGrafter"/>
</dbReference>
<dbReference type="InterPro" id="IPR017871">
    <property type="entry name" value="ABC_transporter-like_CS"/>
</dbReference>
<keyword evidence="1" id="KW-0813">Transport</keyword>
<dbReference type="InterPro" id="IPR017911">
    <property type="entry name" value="MacB-like_ATP-bd"/>
</dbReference>